<dbReference type="GO" id="GO:0005737">
    <property type="term" value="C:cytoplasm"/>
    <property type="evidence" value="ECO:0007669"/>
    <property type="project" value="UniProtKB-ARBA"/>
</dbReference>
<dbReference type="InterPro" id="IPR042216">
    <property type="entry name" value="MitoNEET_CISD"/>
</dbReference>
<evidence type="ECO:0000313" key="7">
    <source>
        <dbReference type="Proteomes" id="UP001596547"/>
    </source>
</evidence>
<evidence type="ECO:0000313" key="6">
    <source>
        <dbReference type="EMBL" id="MFC7315694.1"/>
    </source>
</evidence>
<evidence type="ECO:0000256" key="3">
    <source>
        <dbReference type="ARBA" id="ARBA00023004"/>
    </source>
</evidence>
<accession>A0ABD6A505</accession>
<evidence type="ECO:0000256" key="1">
    <source>
        <dbReference type="ARBA" id="ARBA00022714"/>
    </source>
</evidence>
<dbReference type="GeneID" id="79314665"/>
<proteinExistence type="predicted"/>
<keyword evidence="7" id="KW-1185">Reference proteome</keyword>
<keyword evidence="4" id="KW-0411">Iron-sulfur</keyword>
<evidence type="ECO:0000256" key="4">
    <source>
        <dbReference type="ARBA" id="ARBA00023014"/>
    </source>
</evidence>
<dbReference type="EMBL" id="JBHTBF010000001">
    <property type="protein sequence ID" value="MFC7315694.1"/>
    <property type="molecule type" value="Genomic_DNA"/>
</dbReference>
<name>A0ABD6A505_9EURY</name>
<organism evidence="6 7">
    <name type="scientific">Halomarina halobia</name>
    <dbReference type="NCBI Taxonomy" id="3033386"/>
    <lineage>
        <taxon>Archaea</taxon>
        <taxon>Methanobacteriati</taxon>
        <taxon>Methanobacteriota</taxon>
        <taxon>Stenosarchaea group</taxon>
        <taxon>Halobacteria</taxon>
        <taxon>Halobacteriales</taxon>
        <taxon>Natronomonadaceae</taxon>
        <taxon>Halomarina</taxon>
    </lineage>
</organism>
<feature type="domain" description="Iron-binding zinc finger CDGSH type" evidence="5">
    <location>
        <begin position="15"/>
        <end position="51"/>
    </location>
</feature>
<dbReference type="Gene3D" id="3.40.5.90">
    <property type="entry name" value="CDGSH iron-sulfur domain, mitoNEET-type"/>
    <property type="match status" value="1"/>
</dbReference>
<dbReference type="InterPro" id="IPR018967">
    <property type="entry name" value="FeS-contain_CDGSH-typ"/>
</dbReference>
<dbReference type="GO" id="GO:0051537">
    <property type="term" value="F:2 iron, 2 sulfur cluster binding"/>
    <property type="evidence" value="ECO:0007669"/>
    <property type="project" value="UniProtKB-KW"/>
</dbReference>
<dbReference type="Proteomes" id="UP001596547">
    <property type="component" value="Unassembled WGS sequence"/>
</dbReference>
<evidence type="ECO:0000256" key="2">
    <source>
        <dbReference type="ARBA" id="ARBA00022723"/>
    </source>
</evidence>
<dbReference type="GO" id="GO:0046872">
    <property type="term" value="F:metal ion binding"/>
    <property type="evidence" value="ECO:0007669"/>
    <property type="project" value="UniProtKB-KW"/>
</dbReference>
<comment type="caution">
    <text evidence="6">The sequence shown here is derived from an EMBL/GenBank/DDBJ whole genome shotgun (WGS) entry which is preliminary data.</text>
</comment>
<reference evidence="6 7" key="1">
    <citation type="journal article" date="2019" name="Int. J. Syst. Evol. Microbiol.">
        <title>The Global Catalogue of Microorganisms (GCM) 10K type strain sequencing project: providing services to taxonomists for standard genome sequencing and annotation.</title>
        <authorList>
            <consortium name="The Broad Institute Genomics Platform"/>
            <consortium name="The Broad Institute Genome Sequencing Center for Infectious Disease"/>
            <person name="Wu L."/>
            <person name="Ma J."/>
        </authorList>
    </citation>
    <scope>NUCLEOTIDE SEQUENCE [LARGE SCALE GENOMIC DNA]</scope>
    <source>
        <strain evidence="6 7">PSR21</strain>
    </source>
</reference>
<keyword evidence="1" id="KW-0001">2Fe-2S</keyword>
<keyword evidence="3" id="KW-0408">Iron</keyword>
<dbReference type="RefSeq" id="WP_276305096.1">
    <property type="nucleotide sequence ID" value="NZ_CP119992.1"/>
</dbReference>
<protein>
    <submittedName>
        <fullName evidence="6">CDGSH iron-sulfur domain-containing protein</fullName>
    </submittedName>
</protein>
<dbReference type="AlphaFoldDB" id="A0ABD6A505"/>
<keyword evidence="2" id="KW-0479">Metal-binding</keyword>
<dbReference type="Pfam" id="PF09360">
    <property type="entry name" value="zf-CDGSH"/>
    <property type="match status" value="1"/>
</dbReference>
<dbReference type="SMART" id="SM00704">
    <property type="entry name" value="ZnF_CDGSH"/>
    <property type="match status" value="1"/>
</dbReference>
<evidence type="ECO:0000259" key="5">
    <source>
        <dbReference type="SMART" id="SM00704"/>
    </source>
</evidence>
<gene>
    <name evidence="6" type="ORF">ACFQPE_02635</name>
</gene>
<sequence length="76" mass="8555">MARDVTHTARSPYIVTPEDIDAEKGDVAVCRCGLSREYPLCDGSHRATRDEEEGVVYRYAGDDPEGDRRVVRGREE</sequence>